<keyword evidence="2" id="KW-0479">Metal-binding</keyword>
<evidence type="ECO:0000259" key="5">
    <source>
        <dbReference type="SMART" id="SM00906"/>
    </source>
</evidence>
<evidence type="ECO:0000256" key="4">
    <source>
        <dbReference type="SAM" id="MobiDB-lite"/>
    </source>
</evidence>
<reference evidence="6 7" key="1">
    <citation type="submission" date="2020-01" db="EMBL/GenBank/DDBJ databases">
        <title>Identification and distribution of gene clusters putatively required for synthesis of sphingolipid metabolism inhibitors in phylogenetically diverse species of the filamentous fungus Fusarium.</title>
        <authorList>
            <person name="Kim H.-S."/>
            <person name="Busman M."/>
            <person name="Brown D.W."/>
            <person name="Divon H."/>
            <person name="Uhlig S."/>
            <person name="Proctor R.H."/>
        </authorList>
    </citation>
    <scope>NUCLEOTIDE SEQUENCE [LARGE SCALE GENOMIC DNA]</scope>
    <source>
        <strain evidence="6 7">NRRL 20459</strain>
    </source>
</reference>
<evidence type="ECO:0000256" key="1">
    <source>
        <dbReference type="ARBA" id="ARBA00004123"/>
    </source>
</evidence>
<dbReference type="Pfam" id="PF04082">
    <property type="entry name" value="Fungal_trans"/>
    <property type="match status" value="1"/>
</dbReference>
<keyword evidence="7" id="KW-1185">Reference proteome</keyword>
<dbReference type="PANTHER" id="PTHR31001">
    <property type="entry name" value="UNCHARACTERIZED TRANSCRIPTIONAL REGULATORY PROTEIN"/>
    <property type="match status" value="1"/>
</dbReference>
<dbReference type="GO" id="GO:0008270">
    <property type="term" value="F:zinc ion binding"/>
    <property type="evidence" value="ECO:0007669"/>
    <property type="project" value="InterPro"/>
</dbReference>
<feature type="domain" description="Xylanolytic transcriptional activator regulatory" evidence="5">
    <location>
        <begin position="81"/>
        <end position="156"/>
    </location>
</feature>
<protein>
    <submittedName>
        <fullName evidence="6">Transcriptional regulatory</fullName>
    </submittedName>
</protein>
<dbReference type="GO" id="GO:0005634">
    <property type="term" value="C:nucleus"/>
    <property type="evidence" value="ECO:0007669"/>
    <property type="project" value="UniProtKB-SubCell"/>
</dbReference>
<evidence type="ECO:0000256" key="3">
    <source>
        <dbReference type="ARBA" id="ARBA00023242"/>
    </source>
</evidence>
<keyword evidence="3" id="KW-0539">Nucleus</keyword>
<dbReference type="OrthoDB" id="435881at2759"/>
<comment type="caution">
    <text evidence="6">The sequence shown here is derived from an EMBL/GenBank/DDBJ whole genome shotgun (WGS) entry which is preliminary data.</text>
</comment>
<dbReference type="GO" id="GO:0006351">
    <property type="term" value="P:DNA-templated transcription"/>
    <property type="evidence" value="ECO:0007669"/>
    <property type="project" value="InterPro"/>
</dbReference>
<dbReference type="InterPro" id="IPR007219">
    <property type="entry name" value="XnlR_reg_dom"/>
</dbReference>
<dbReference type="InterPro" id="IPR050613">
    <property type="entry name" value="Sec_Metabolite_Reg"/>
</dbReference>
<feature type="region of interest" description="Disordered" evidence="4">
    <location>
        <begin position="299"/>
        <end position="330"/>
    </location>
</feature>
<dbReference type="CDD" id="cd12148">
    <property type="entry name" value="fungal_TF_MHR"/>
    <property type="match status" value="1"/>
</dbReference>
<evidence type="ECO:0000313" key="7">
    <source>
        <dbReference type="Proteomes" id="UP000554235"/>
    </source>
</evidence>
<dbReference type="Proteomes" id="UP000554235">
    <property type="component" value="Unassembled WGS sequence"/>
</dbReference>
<gene>
    <name evidence="6" type="ORF">FALBO_357</name>
</gene>
<organism evidence="6 7">
    <name type="scientific">Fusarium albosuccineum</name>
    <dbReference type="NCBI Taxonomy" id="1237068"/>
    <lineage>
        <taxon>Eukaryota</taxon>
        <taxon>Fungi</taxon>
        <taxon>Dikarya</taxon>
        <taxon>Ascomycota</taxon>
        <taxon>Pezizomycotina</taxon>
        <taxon>Sordariomycetes</taxon>
        <taxon>Hypocreomycetidae</taxon>
        <taxon>Hypocreales</taxon>
        <taxon>Nectriaceae</taxon>
        <taxon>Fusarium</taxon>
        <taxon>Fusarium decemcellulare species complex</taxon>
    </lineage>
</organism>
<comment type="subcellular location">
    <subcellularLocation>
        <location evidence="1">Nucleus</location>
    </subcellularLocation>
</comment>
<accession>A0A8H4LN90</accession>
<dbReference type="SMART" id="SM00906">
    <property type="entry name" value="Fungal_trans"/>
    <property type="match status" value="1"/>
</dbReference>
<proteinExistence type="predicted"/>
<sequence>MISVISEPGQMSPSLEALVFAVYFAAATSLSDDEMVAISPETTRQTLLQRCKLGLSHAAAKADLLNEPNTCLRVHDNSRAVWVLIGTAIRLAQSIGIHRDGASLKLDPFESELRLLRLWWQLCLLDSRAPEDHGFANTIENLGLNARSGPDAACTLQDIEKQRAEMEKHNQRVEARFLTLPRASDLRSLASAHYYTACSKMKFMLQVRQELQISTKYTWIFKTYTQWYALAYVLRYLCAFPSAPGTQEAWLLVNRTFSTVSYAQQPTSDPPAPTGRNSIWRCLALLRYQALSARAAAQGSSVAGPSPPAASTDRGTLPSPGTTGLPDPFVTDSDSYSWGPSVHQMESSDLLSGLPAQLSDQWQSGFPSFGQLAMPEMLYLPEWNDIVNRG</sequence>
<evidence type="ECO:0000256" key="2">
    <source>
        <dbReference type="ARBA" id="ARBA00022723"/>
    </source>
</evidence>
<evidence type="ECO:0000313" key="6">
    <source>
        <dbReference type="EMBL" id="KAF4472745.1"/>
    </source>
</evidence>
<dbReference type="AlphaFoldDB" id="A0A8H4LN90"/>
<dbReference type="GO" id="GO:0003677">
    <property type="term" value="F:DNA binding"/>
    <property type="evidence" value="ECO:0007669"/>
    <property type="project" value="InterPro"/>
</dbReference>
<dbReference type="PANTHER" id="PTHR31001:SF50">
    <property type="entry name" value="ZN(II)2CYS6 TRANSCRIPTION FACTOR (EUROFUNG)"/>
    <property type="match status" value="1"/>
</dbReference>
<dbReference type="EMBL" id="JAADYS010000043">
    <property type="protein sequence ID" value="KAF4472745.1"/>
    <property type="molecule type" value="Genomic_DNA"/>
</dbReference>
<name>A0A8H4LN90_9HYPO</name>